<accession>A0A1V4JIU2</accession>
<gene>
    <name evidence="2" type="ORF">AV530_009399</name>
</gene>
<proteinExistence type="predicted"/>
<dbReference type="AlphaFoldDB" id="A0A1V4JIU2"/>
<name>A0A1V4JIU2_PATFA</name>
<dbReference type="Proteomes" id="UP000190648">
    <property type="component" value="Unassembled WGS sequence"/>
</dbReference>
<protein>
    <submittedName>
        <fullName evidence="2">Uncharacterized protein</fullName>
    </submittedName>
</protein>
<organism evidence="2 3">
    <name type="scientific">Patagioenas fasciata monilis</name>
    <dbReference type="NCBI Taxonomy" id="372326"/>
    <lineage>
        <taxon>Eukaryota</taxon>
        <taxon>Metazoa</taxon>
        <taxon>Chordata</taxon>
        <taxon>Craniata</taxon>
        <taxon>Vertebrata</taxon>
        <taxon>Euteleostomi</taxon>
        <taxon>Archelosauria</taxon>
        <taxon>Archosauria</taxon>
        <taxon>Dinosauria</taxon>
        <taxon>Saurischia</taxon>
        <taxon>Theropoda</taxon>
        <taxon>Coelurosauria</taxon>
        <taxon>Aves</taxon>
        <taxon>Neognathae</taxon>
        <taxon>Neoaves</taxon>
        <taxon>Columbimorphae</taxon>
        <taxon>Columbiformes</taxon>
        <taxon>Columbidae</taxon>
        <taxon>Patagioenas</taxon>
    </lineage>
</organism>
<dbReference type="EMBL" id="LSYS01007300">
    <property type="protein sequence ID" value="OPJ72101.1"/>
    <property type="molecule type" value="Genomic_DNA"/>
</dbReference>
<comment type="caution">
    <text evidence="2">The sequence shown here is derived from an EMBL/GenBank/DDBJ whole genome shotgun (WGS) entry which is preliminary data.</text>
</comment>
<sequence length="262" mass="28712">MIIWPCVTPWQHQVHNEAGSYPDLWLPVGLGTLGCSPNPHDRHHHPWRHREPCVGSVVTSREDYCAARVQQLQFLGAAVAAKELGLRAQLLLGDNLAGLGSCDTDRFISPDSWVFLKLFCSRFLPGGRRDDAEVPLRCAEMKLRSVFRTRNAFGAGVRVLGAAPQNKWSFIVCWEAEHSRQISIIKAICDEDVPGIPMAQGPRWTFGLWKDIVWRFGAMCVAECARPPGAAGRGGSIVSPGGETTGWQDPADPHGLNLALGS</sequence>
<evidence type="ECO:0000256" key="1">
    <source>
        <dbReference type="SAM" id="MobiDB-lite"/>
    </source>
</evidence>
<keyword evidence="3" id="KW-1185">Reference proteome</keyword>
<evidence type="ECO:0000313" key="2">
    <source>
        <dbReference type="EMBL" id="OPJ72101.1"/>
    </source>
</evidence>
<evidence type="ECO:0000313" key="3">
    <source>
        <dbReference type="Proteomes" id="UP000190648"/>
    </source>
</evidence>
<reference evidence="2 3" key="1">
    <citation type="submission" date="2016-02" db="EMBL/GenBank/DDBJ databases">
        <title>Band-tailed pigeon sequencing and assembly.</title>
        <authorList>
            <person name="Soares A.E."/>
            <person name="Novak B.J."/>
            <person name="Rice E.S."/>
            <person name="O'Connell B."/>
            <person name="Chang D."/>
            <person name="Weber S."/>
            <person name="Shapiro B."/>
        </authorList>
    </citation>
    <scope>NUCLEOTIDE SEQUENCE [LARGE SCALE GENOMIC DNA]</scope>
    <source>
        <strain evidence="2">BTP2013</strain>
        <tissue evidence="2">Blood</tissue>
    </source>
</reference>
<feature type="region of interest" description="Disordered" evidence="1">
    <location>
        <begin position="228"/>
        <end position="254"/>
    </location>
</feature>